<reference evidence="2" key="1">
    <citation type="submission" date="2020-10" db="EMBL/GenBank/DDBJ databases">
        <authorList>
            <person name="Gilroy R."/>
        </authorList>
    </citation>
    <scope>NUCLEOTIDE SEQUENCE</scope>
    <source>
        <strain evidence="2">4920</strain>
    </source>
</reference>
<dbReference type="AlphaFoldDB" id="A0A9D1T074"/>
<keyword evidence="1" id="KW-0812">Transmembrane</keyword>
<feature type="transmembrane region" description="Helical" evidence="1">
    <location>
        <begin position="81"/>
        <end position="99"/>
    </location>
</feature>
<dbReference type="Proteomes" id="UP000886743">
    <property type="component" value="Unassembled WGS sequence"/>
</dbReference>
<feature type="transmembrane region" description="Helical" evidence="1">
    <location>
        <begin position="7"/>
        <end position="25"/>
    </location>
</feature>
<feature type="transmembrane region" description="Helical" evidence="1">
    <location>
        <begin position="31"/>
        <end position="49"/>
    </location>
</feature>
<evidence type="ECO:0000313" key="2">
    <source>
        <dbReference type="EMBL" id="HIV02772.1"/>
    </source>
</evidence>
<keyword evidence="1" id="KW-1133">Transmembrane helix</keyword>
<sequence>MLKKLKQIWYILILLALAMYIPPLFGLREDLAVGAVVYGLCLVSGYFYGMFRGFNIMLPISVLVLFLPAVCIFYPFEWMYLPVSATIALFGNWLGYMGLCARRDKKNEVEVKNEDYVKSWMVLGDYVPKEKKQPERRD</sequence>
<protein>
    <submittedName>
        <fullName evidence="2">Uncharacterized protein</fullName>
    </submittedName>
</protein>
<dbReference type="EMBL" id="DVOF01000126">
    <property type="protein sequence ID" value="HIV02772.1"/>
    <property type="molecule type" value="Genomic_DNA"/>
</dbReference>
<keyword evidence="1" id="KW-0472">Membrane</keyword>
<proteinExistence type="predicted"/>
<comment type="caution">
    <text evidence="2">The sequence shown here is derived from an EMBL/GenBank/DDBJ whole genome shotgun (WGS) entry which is preliminary data.</text>
</comment>
<gene>
    <name evidence="2" type="ORF">IAC74_04295</name>
</gene>
<reference evidence="2" key="2">
    <citation type="journal article" date="2021" name="PeerJ">
        <title>Extensive microbial diversity within the chicken gut microbiome revealed by metagenomics and culture.</title>
        <authorList>
            <person name="Gilroy R."/>
            <person name="Ravi A."/>
            <person name="Getino M."/>
            <person name="Pursley I."/>
            <person name="Horton D.L."/>
            <person name="Alikhan N.F."/>
            <person name="Baker D."/>
            <person name="Gharbi K."/>
            <person name="Hall N."/>
            <person name="Watson M."/>
            <person name="Adriaenssens E.M."/>
            <person name="Foster-Nyarko E."/>
            <person name="Jarju S."/>
            <person name="Secka A."/>
            <person name="Antonio M."/>
            <person name="Oren A."/>
            <person name="Chaudhuri R.R."/>
            <person name="La Ragione R."/>
            <person name="Hildebrand F."/>
            <person name="Pallen M.J."/>
        </authorList>
    </citation>
    <scope>NUCLEOTIDE SEQUENCE</scope>
    <source>
        <strain evidence="2">4920</strain>
    </source>
</reference>
<organism evidence="2 3">
    <name type="scientific">Candidatus Aphodoplasma excrementigallinarum</name>
    <dbReference type="NCBI Taxonomy" id="2840673"/>
    <lineage>
        <taxon>Bacteria</taxon>
        <taxon>Bacillati</taxon>
        <taxon>Bacillota</taxon>
        <taxon>Clostridia</taxon>
        <taxon>Eubacteriales</taxon>
        <taxon>Candidatus Aphodoplasma</taxon>
    </lineage>
</organism>
<feature type="transmembrane region" description="Helical" evidence="1">
    <location>
        <begin position="56"/>
        <end position="75"/>
    </location>
</feature>
<name>A0A9D1T074_9FIRM</name>
<evidence type="ECO:0000256" key="1">
    <source>
        <dbReference type="SAM" id="Phobius"/>
    </source>
</evidence>
<accession>A0A9D1T074</accession>
<evidence type="ECO:0000313" key="3">
    <source>
        <dbReference type="Proteomes" id="UP000886743"/>
    </source>
</evidence>